<proteinExistence type="predicted"/>
<evidence type="ECO:0000313" key="3">
    <source>
        <dbReference type="EMBL" id="RFF29630.1"/>
    </source>
</evidence>
<dbReference type="Pfam" id="PF04264">
    <property type="entry name" value="YceI"/>
    <property type="match status" value="1"/>
</dbReference>
<dbReference type="PROSITE" id="PS51257">
    <property type="entry name" value="PROKAR_LIPOPROTEIN"/>
    <property type="match status" value="1"/>
</dbReference>
<dbReference type="InterPro" id="IPR036761">
    <property type="entry name" value="TTHA0802/YceI-like_sf"/>
</dbReference>
<feature type="domain" description="Lipid/polyisoprenoid-binding YceI-like" evidence="2">
    <location>
        <begin position="49"/>
        <end position="232"/>
    </location>
</feature>
<gene>
    <name evidence="3" type="ORF">DZC52_12115</name>
</gene>
<dbReference type="SUPFAM" id="SSF101874">
    <property type="entry name" value="YceI-like"/>
    <property type="match status" value="1"/>
</dbReference>
<evidence type="ECO:0000256" key="1">
    <source>
        <dbReference type="SAM" id="SignalP"/>
    </source>
</evidence>
<accession>A0A3E1K6N7</accession>
<keyword evidence="4" id="KW-1185">Reference proteome</keyword>
<evidence type="ECO:0000259" key="2">
    <source>
        <dbReference type="SMART" id="SM00867"/>
    </source>
</evidence>
<feature type="chain" id="PRO_5017580072" evidence="1">
    <location>
        <begin position="20"/>
        <end position="235"/>
    </location>
</feature>
<reference evidence="3 4" key="1">
    <citation type="submission" date="2018-08" db="EMBL/GenBank/DDBJ databases">
        <title>Wenzhouxiangella salilacus sp. nov., a novel bacterium isolated from a saline lake in Xinjiang Province, China.</title>
        <authorList>
            <person name="Han S."/>
        </authorList>
    </citation>
    <scope>NUCLEOTIDE SEQUENCE [LARGE SCALE GENOMIC DNA]</scope>
    <source>
        <strain evidence="3 4">XDB06</strain>
    </source>
</reference>
<dbReference type="OrthoDB" id="273832at2"/>
<dbReference type="RefSeq" id="WP_116651411.1">
    <property type="nucleotide sequence ID" value="NZ_QUZK01000044.1"/>
</dbReference>
<organism evidence="3 4">
    <name type="scientific">Wenzhouxiangella sediminis</name>
    <dbReference type="NCBI Taxonomy" id="1792836"/>
    <lineage>
        <taxon>Bacteria</taxon>
        <taxon>Pseudomonadati</taxon>
        <taxon>Pseudomonadota</taxon>
        <taxon>Gammaproteobacteria</taxon>
        <taxon>Chromatiales</taxon>
        <taxon>Wenzhouxiangellaceae</taxon>
        <taxon>Wenzhouxiangella</taxon>
    </lineage>
</organism>
<sequence length="235" mass="25165">MKKLSPVARLLLLPMLLLVGCQSLPPAPDGVSRATATDASATPWPSGTRFVVDRDRSRLRLIVRAEGPMARLGHPHVVGGSVIEGEIVLAEPFRDSALRLTIDAGALAVDRHEWRAAEGFEGAVDAEAIEGTRRNMLSPALLDAEAHPEIRVESIAITGPRWQPDIRARVSLAGETRALTVPVTLDIQEASLTAAGRFVLRQTDFGLTPYSAAGGALRVSDEVLVRFSIEAKAVD</sequence>
<dbReference type="Proteomes" id="UP000260351">
    <property type="component" value="Unassembled WGS sequence"/>
</dbReference>
<dbReference type="Gene3D" id="2.40.128.110">
    <property type="entry name" value="Lipid/polyisoprenoid-binding, YceI-like"/>
    <property type="match status" value="1"/>
</dbReference>
<protein>
    <submittedName>
        <fullName evidence="3">YceI family protein</fullName>
    </submittedName>
</protein>
<dbReference type="InterPro" id="IPR007372">
    <property type="entry name" value="Lipid/polyisoprenoid-bd_YceI"/>
</dbReference>
<feature type="signal peptide" evidence="1">
    <location>
        <begin position="1"/>
        <end position="19"/>
    </location>
</feature>
<dbReference type="EMBL" id="QUZK01000044">
    <property type="protein sequence ID" value="RFF29630.1"/>
    <property type="molecule type" value="Genomic_DNA"/>
</dbReference>
<dbReference type="SMART" id="SM00867">
    <property type="entry name" value="YceI"/>
    <property type="match status" value="1"/>
</dbReference>
<evidence type="ECO:0000313" key="4">
    <source>
        <dbReference type="Proteomes" id="UP000260351"/>
    </source>
</evidence>
<dbReference type="AlphaFoldDB" id="A0A3E1K6N7"/>
<name>A0A3E1K6N7_9GAMM</name>
<keyword evidence="1" id="KW-0732">Signal</keyword>
<comment type="caution">
    <text evidence="3">The sequence shown here is derived from an EMBL/GenBank/DDBJ whole genome shotgun (WGS) entry which is preliminary data.</text>
</comment>